<dbReference type="PANTHER" id="PTHR30474:SF1">
    <property type="entry name" value="PEPTIDOGLYCAN GLYCOSYLTRANSFERASE MRDB"/>
    <property type="match status" value="1"/>
</dbReference>
<comment type="function">
    <text evidence="11">Peptidoglycan polymerase that is essential for cell wall elongation.</text>
</comment>
<evidence type="ECO:0000256" key="2">
    <source>
        <dbReference type="ARBA" id="ARBA00022475"/>
    </source>
</evidence>
<feature type="transmembrane region" description="Helical" evidence="11">
    <location>
        <begin position="280"/>
        <end position="301"/>
    </location>
</feature>
<organism evidence="12 13">
    <name type="scientific">Methylomonas rapida</name>
    <dbReference type="NCBI Taxonomy" id="2963939"/>
    <lineage>
        <taxon>Bacteria</taxon>
        <taxon>Pseudomonadati</taxon>
        <taxon>Pseudomonadota</taxon>
        <taxon>Gammaproteobacteria</taxon>
        <taxon>Methylococcales</taxon>
        <taxon>Methylococcaceae</taxon>
        <taxon>Methylomonas</taxon>
    </lineage>
</organism>
<keyword evidence="4 11" id="KW-0808">Transferase</keyword>
<keyword evidence="2 11" id="KW-1003">Cell membrane</keyword>
<keyword evidence="8 11" id="KW-1133">Transmembrane helix</keyword>
<dbReference type="InterPro" id="IPR011923">
    <property type="entry name" value="RodA/MrdB"/>
</dbReference>
<comment type="subcellular location">
    <subcellularLocation>
        <location evidence="11">Cell inner membrane</location>
        <topology evidence="11">Multi-pass membrane protein</topology>
    </subcellularLocation>
    <subcellularLocation>
        <location evidence="1">Membrane</location>
        <topology evidence="1">Multi-pass membrane protein</topology>
    </subcellularLocation>
</comment>
<feature type="transmembrane region" description="Helical" evidence="11">
    <location>
        <begin position="83"/>
        <end position="104"/>
    </location>
</feature>
<feature type="transmembrane region" description="Helical" evidence="11">
    <location>
        <begin position="149"/>
        <end position="164"/>
    </location>
</feature>
<dbReference type="Proteomes" id="UP001162780">
    <property type="component" value="Chromosome"/>
</dbReference>
<feature type="transmembrane region" description="Helical" evidence="11">
    <location>
        <begin position="59"/>
        <end position="77"/>
    </location>
</feature>
<keyword evidence="5 11" id="KW-0812">Transmembrane</keyword>
<protein>
    <recommendedName>
        <fullName evidence="11">Peptidoglycan glycosyltransferase MrdB</fullName>
        <shortName evidence="11">PGT</shortName>
        <ecNumber evidence="11">2.4.99.28</ecNumber>
    </recommendedName>
    <alternativeName>
        <fullName evidence="11">Cell elongation protein RodA</fullName>
    </alternativeName>
    <alternativeName>
        <fullName evidence="11">Cell wall polymerase</fullName>
    </alternativeName>
    <alternativeName>
        <fullName evidence="11">Peptidoglycan polymerase</fullName>
        <shortName evidence="11">PG polymerase</shortName>
    </alternativeName>
</protein>
<evidence type="ECO:0000256" key="8">
    <source>
        <dbReference type="ARBA" id="ARBA00022989"/>
    </source>
</evidence>
<feature type="transmembrane region" description="Helical" evidence="11">
    <location>
        <begin position="173"/>
        <end position="203"/>
    </location>
</feature>
<evidence type="ECO:0000256" key="6">
    <source>
        <dbReference type="ARBA" id="ARBA00022960"/>
    </source>
</evidence>
<evidence type="ECO:0000256" key="1">
    <source>
        <dbReference type="ARBA" id="ARBA00004141"/>
    </source>
</evidence>
<comment type="pathway">
    <text evidence="11">Cell wall biogenesis; peptidoglycan biosynthesis.</text>
</comment>
<dbReference type="RefSeq" id="WP_255188998.1">
    <property type="nucleotide sequence ID" value="NZ_CP113517.1"/>
</dbReference>
<keyword evidence="11" id="KW-0997">Cell inner membrane</keyword>
<keyword evidence="13" id="KW-1185">Reference proteome</keyword>
<sequence>MKNEMRIEQFQSPSLLGNLLRKLHIDIPLFLTLLLICSLSFVILYSAGGQNMALLMRHASRTGLAMLLMIVLAHVNPRRFQTFSVAFFVACVMLLLAVAVMGQISMGAQRWLDLGFFRFQPSEFTKIAAPMMVAWYLSEHSLPPKPKQVLAAGILLAIPVLLIAKQPDLGTSLLVASSGAAVLFFAGLSWWLILGIISILAALTPVLWHFMREYQRNRVLTFINPEADPMGTGYHIIQSKIAIGSGGINGKGWLGSTQAKLDFLPESSTDFIFAVFAEEFGLFGCVGLLFLYLLVISRCFYIAVQAQDTYCRLLAGSLAFTFFVYVFVNIGMVIGILPVVGVPLPLISYGGTSMVTLMAGFGILMSIHTHRKLLPV</sequence>
<evidence type="ECO:0000256" key="9">
    <source>
        <dbReference type="ARBA" id="ARBA00023136"/>
    </source>
</evidence>
<feature type="transmembrane region" description="Helical" evidence="11">
    <location>
        <begin position="27"/>
        <end position="47"/>
    </location>
</feature>
<evidence type="ECO:0000256" key="3">
    <source>
        <dbReference type="ARBA" id="ARBA00022676"/>
    </source>
</evidence>
<keyword evidence="6 11" id="KW-0133">Cell shape</keyword>
<feature type="transmembrane region" description="Helical" evidence="11">
    <location>
        <begin position="346"/>
        <end position="367"/>
    </location>
</feature>
<keyword evidence="3 11" id="KW-0328">Glycosyltransferase</keyword>
<feature type="transmembrane region" description="Helical" evidence="11">
    <location>
        <begin position="313"/>
        <end position="340"/>
    </location>
</feature>
<evidence type="ECO:0000256" key="7">
    <source>
        <dbReference type="ARBA" id="ARBA00022984"/>
    </source>
</evidence>
<evidence type="ECO:0000256" key="5">
    <source>
        <dbReference type="ARBA" id="ARBA00022692"/>
    </source>
</evidence>
<evidence type="ECO:0000313" key="13">
    <source>
        <dbReference type="Proteomes" id="UP001162780"/>
    </source>
</evidence>
<evidence type="ECO:0000256" key="10">
    <source>
        <dbReference type="ARBA" id="ARBA00023316"/>
    </source>
</evidence>
<reference evidence="12" key="1">
    <citation type="submission" date="2022-11" db="EMBL/GenBank/DDBJ databases">
        <title>Methylomonas rapida sp. nov., Carotenoid-Producing Obligate Methanotrophs with High Growth Characteristics and Biotechnological Potential.</title>
        <authorList>
            <person name="Tikhonova E.N."/>
            <person name="Suleimanov R.Z."/>
            <person name="Miroshnikov K."/>
            <person name="Oshkin I.Y."/>
            <person name="Belova S.E."/>
            <person name="Danilova O.V."/>
            <person name="Ashikhmin A."/>
            <person name="Konopkin A."/>
            <person name="But S.Y."/>
            <person name="Khmelenina V.N."/>
            <person name="Kuznetsov N."/>
            <person name="Pimenov N.V."/>
            <person name="Dedysh S.N."/>
        </authorList>
    </citation>
    <scope>NUCLEOTIDE SEQUENCE</scope>
    <source>
        <strain evidence="12">MP1</strain>
    </source>
</reference>
<dbReference type="Pfam" id="PF01098">
    <property type="entry name" value="FTSW_RODA_SPOVE"/>
    <property type="match status" value="1"/>
</dbReference>
<dbReference type="HAMAP" id="MF_02079">
    <property type="entry name" value="PGT_RodA"/>
    <property type="match status" value="1"/>
</dbReference>
<dbReference type="InterPro" id="IPR001182">
    <property type="entry name" value="FtsW/RodA"/>
</dbReference>
<name>A0ABY7GFG7_9GAMM</name>
<gene>
    <name evidence="11 12" type="primary">rodA</name>
    <name evidence="11" type="synonym">mrdB</name>
    <name evidence="12" type="ORF">NM686_016775</name>
</gene>
<dbReference type="NCBIfam" id="TIGR02210">
    <property type="entry name" value="rodA_shape"/>
    <property type="match status" value="1"/>
</dbReference>
<dbReference type="EMBL" id="CP113517">
    <property type="protein sequence ID" value="WAR44010.1"/>
    <property type="molecule type" value="Genomic_DNA"/>
</dbReference>
<comment type="similarity">
    <text evidence="11">Belongs to the SEDS family. MrdB/RodA subfamily.</text>
</comment>
<keyword evidence="10 11" id="KW-0961">Cell wall biogenesis/degradation</keyword>
<proteinExistence type="inferred from homology"/>
<dbReference type="PROSITE" id="PS00428">
    <property type="entry name" value="FTSW_RODA_SPOVE"/>
    <property type="match status" value="1"/>
</dbReference>
<accession>A0ABY7GFG7</accession>
<evidence type="ECO:0000256" key="11">
    <source>
        <dbReference type="HAMAP-Rule" id="MF_02079"/>
    </source>
</evidence>
<dbReference type="PANTHER" id="PTHR30474">
    <property type="entry name" value="CELL CYCLE PROTEIN"/>
    <property type="match status" value="1"/>
</dbReference>
<dbReference type="EC" id="2.4.99.28" evidence="11"/>
<keyword evidence="7 11" id="KW-0573">Peptidoglycan synthesis</keyword>
<dbReference type="InterPro" id="IPR018365">
    <property type="entry name" value="Cell_cycle_FtsW-rel_CS"/>
</dbReference>
<comment type="catalytic activity">
    <reaction evidence="11">
        <text>[GlcNAc-(1-&gt;4)-Mur2Ac(oyl-L-Ala-gamma-D-Glu-L-Lys-D-Ala-D-Ala)](n)-di-trans,octa-cis-undecaprenyl diphosphate + beta-D-GlcNAc-(1-&gt;4)-Mur2Ac(oyl-L-Ala-gamma-D-Glu-L-Lys-D-Ala-D-Ala)-di-trans,octa-cis-undecaprenyl diphosphate = [GlcNAc-(1-&gt;4)-Mur2Ac(oyl-L-Ala-gamma-D-Glu-L-Lys-D-Ala-D-Ala)](n+1)-di-trans,octa-cis-undecaprenyl diphosphate + di-trans,octa-cis-undecaprenyl diphosphate + H(+)</text>
        <dbReference type="Rhea" id="RHEA:23708"/>
        <dbReference type="Rhea" id="RHEA-COMP:9602"/>
        <dbReference type="Rhea" id="RHEA-COMP:9603"/>
        <dbReference type="ChEBI" id="CHEBI:15378"/>
        <dbReference type="ChEBI" id="CHEBI:58405"/>
        <dbReference type="ChEBI" id="CHEBI:60033"/>
        <dbReference type="ChEBI" id="CHEBI:78435"/>
        <dbReference type="EC" id="2.4.99.28"/>
    </reaction>
</comment>
<keyword evidence="9 11" id="KW-0472">Membrane</keyword>
<evidence type="ECO:0000313" key="12">
    <source>
        <dbReference type="EMBL" id="WAR44010.1"/>
    </source>
</evidence>
<evidence type="ECO:0000256" key="4">
    <source>
        <dbReference type="ARBA" id="ARBA00022679"/>
    </source>
</evidence>